<reference evidence="1 2" key="1">
    <citation type="journal article" date="2019" name="Commun. Biol.">
        <title>The bagworm genome reveals a unique fibroin gene that provides high tensile strength.</title>
        <authorList>
            <person name="Kono N."/>
            <person name="Nakamura H."/>
            <person name="Ohtoshi R."/>
            <person name="Tomita M."/>
            <person name="Numata K."/>
            <person name="Arakawa K."/>
        </authorList>
    </citation>
    <scope>NUCLEOTIDE SEQUENCE [LARGE SCALE GENOMIC DNA]</scope>
</reference>
<keyword evidence="2" id="KW-1185">Reference proteome</keyword>
<name>A0A4C1XIS6_EUMVA</name>
<comment type="caution">
    <text evidence="1">The sequence shown here is derived from an EMBL/GenBank/DDBJ whole genome shotgun (WGS) entry which is preliminary data.</text>
</comment>
<organism evidence="1 2">
    <name type="scientific">Eumeta variegata</name>
    <name type="common">Bagworm moth</name>
    <name type="synonym">Eumeta japonica</name>
    <dbReference type="NCBI Taxonomy" id="151549"/>
    <lineage>
        <taxon>Eukaryota</taxon>
        <taxon>Metazoa</taxon>
        <taxon>Ecdysozoa</taxon>
        <taxon>Arthropoda</taxon>
        <taxon>Hexapoda</taxon>
        <taxon>Insecta</taxon>
        <taxon>Pterygota</taxon>
        <taxon>Neoptera</taxon>
        <taxon>Endopterygota</taxon>
        <taxon>Lepidoptera</taxon>
        <taxon>Glossata</taxon>
        <taxon>Ditrysia</taxon>
        <taxon>Tineoidea</taxon>
        <taxon>Psychidae</taxon>
        <taxon>Oiketicinae</taxon>
        <taxon>Eumeta</taxon>
    </lineage>
</organism>
<proteinExistence type="predicted"/>
<protein>
    <submittedName>
        <fullName evidence="1">Uncharacterized protein</fullName>
    </submittedName>
</protein>
<sequence length="177" mass="19664">MATPRGRSAEAKPRHNSRFNKMCSVNKPYIRIVGEKLGKCELNLLEEPRTISSDNKSVQHTLELTITRSELGAKLRCVVSSLALPQDIVYDVELNVHINESFGGSFSPSLPHFPPSNILFPPKRPKHTRDPRVTIDHGTSRVAEYKLRRAKPGVCQRGESAFKTCKLKVASASPPPP</sequence>
<dbReference type="InterPro" id="IPR013783">
    <property type="entry name" value="Ig-like_fold"/>
</dbReference>
<dbReference type="EMBL" id="BGZK01000831">
    <property type="protein sequence ID" value="GBP62095.1"/>
    <property type="molecule type" value="Genomic_DNA"/>
</dbReference>
<dbReference type="Proteomes" id="UP000299102">
    <property type="component" value="Unassembled WGS sequence"/>
</dbReference>
<dbReference type="AlphaFoldDB" id="A0A4C1XIS6"/>
<dbReference type="OrthoDB" id="6106100at2759"/>
<evidence type="ECO:0000313" key="1">
    <source>
        <dbReference type="EMBL" id="GBP62095.1"/>
    </source>
</evidence>
<gene>
    <name evidence="1" type="ORF">EVAR_53873_1</name>
</gene>
<dbReference type="Gene3D" id="2.60.40.10">
    <property type="entry name" value="Immunoglobulins"/>
    <property type="match status" value="1"/>
</dbReference>
<evidence type="ECO:0000313" key="2">
    <source>
        <dbReference type="Proteomes" id="UP000299102"/>
    </source>
</evidence>
<accession>A0A4C1XIS6</accession>